<evidence type="ECO:0000313" key="2">
    <source>
        <dbReference type="EMBL" id="KAJ1170796.1"/>
    </source>
</evidence>
<gene>
    <name evidence="2" type="ORF">NDU88_002668</name>
</gene>
<sequence>MRTLNTTPARPALPAPGGYQLATGITPQTIHTIMVKDAPDRRGERGGLPDRRPEYVKQKKDLPQSTIKKEDRTPQQKPQFKKKKEAALSAKNASTLEKTVEEQDVGSDTVRQRSRSHDMSPESERSSGCDSN</sequence>
<feature type="region of interest" description="Disordered" evidence="1">
    <location>
        <begin position="1"/>
        <end position="132"/>
    </location>
</feature>
<feature type="compositionally biased region" description="Basic and acidic residues" evidence="1">
    <location>
        <begin position="37"/>
        <end position="74"/>
    </location>
</feature>
<dbReference type="Proteomes" id="UP001066276">
    <property type="component" value="Chromosome 4_1"/>
</dbReference>
<organism evidence="2 3">
    <name type="scientific">Pleurodeles waltl</name>
    <name type="common">Iberian ribbed newt</name>
    <dbReference type="NCBI Taxonomy" id="8319"/>
    <lineage>
        <taxon>Eukaryota</taxon>
        <taxon>Metazoa</taxon>
        <taxon>Chordata</taxon>
        <taxon>Craniata</taxon>
        <taxon>Vertebrata</taxon>
        <taxon>Euteleostomi</taxon>
        <taxon>Amphibia</taxon>
        <taxon>Batrachia</taxon>
        <taxon>Caudata</taxon>
        <taxon>Salamandroidea</taxon>
        <taxon>Salamandridae</taxon>
        <taxon>Pleurodelinae</taxon>
        <taxon>Pleurodeles</taxon>
    </lineage>
</organism>
<keyword evidence="3" id="KW-1185">Reference proteome</keyword>
<comment type="caution">
    <text evidence="2">The sequence shown here is derived from an EMBL/GenBank/DDBJ whole genome shotgun (WGS) entry which is preliminary data.</text>
</comment>
<accession>A0AAV7T3G6</accession>
<reference evidence="2" key="1">
    <citation type="journal article" date="2022" name="bioRxiv">
        <title>Sequencing and chromosome-scale assembly of the giantPleurodeles waltlgenome.</title>
        <authorList>
            <person name="Brown T."/>
            <person name="Elewa A."/>
            <person name="Iarovenko S."/>
            <person name="Subramanian E."/>
            <person name="Araus A.J."/>
            <person name="Petzold A."/>
            <person name="Susuki M."/>
            <person name="Suzuki K.-i.T."/>
            <person name="Hayashi T."/>
            <person name="Toyoda A."/>
            <person name="Oliveira C."/>
            <person name="Osipova E."/>
            <person name="Leigh N.D."/>
            <person name="Simon A."/>
            <person name="Yun M.H."/>
        </authorList>
    </citation>
    <scope>NUCLEOTIDE SEQUENCE</scope>
    <source>
        <strain evidence="2">20211129_DDA</strain>
        <tissue evidence="2">Liver</tissue>
    </source>
</reference>
<protein>
    <submittedName>
        <fullName evidence="2">Uncharacterized protein</fullName>
    </submittedName>
</protein>
<dbReference type="EMBL" id="JANPWB010000007">
    <property type="protein sequence ID" value="KAJ1170796.1"/>
    <property type="molecule type" value="Genomic_DNA"/>
</dbReference>
<name>A0AAV7T3G6_PLEWA</name>
<evidence type="ECO:0000256" key="1">
    <source>
        <dbReference type="SAM" id="MobiDB-lite"/>
    </source>
</evidence>
<proteinExistence type="predicted"/>
<evidence type="ECO:0000313" key="3">
    <source>
        <dbReference type="Proteomes" id="UP001066276"/>
    </source>
</evidence>
<dbReference type="AlphaFoldDB" id="A0AAV7T3G6"/>
<feature type="compositionally biased region" description="Basic and acidic residues" evidence="1">
    <location>
        <begin position="115"/>
        <end position="132"/>
    </location>
</feature>